<name>A0A061DXX9_THECC</name>
<evidence type="ECO:0000313" key="1">
    <source>
        <dbReference type="EMBL" id="EOX97242.1"/>
    </source>
</evidence>
<dbReference type="HOGENOM" id="CLU_2727297_0_0_1"/>
<dbReference type="EMBL" id="CM001880">
    <property type="protein sequence ID" value="EOX97242.1"/>
    <property type="molecule type" value="Genomic_DNA"/>
</dbReference>
<evidence type="ECO:0000313" key="2">
    <source>
        <dbReference type="Proteomes" id="UP000026915"/>
    </source>
</evidence>
<dbReference type="Proteomes" id="UP000026915">
    <property type="component" value="Chromosome 2"/>
</dbReference>
<organism evidence="1 2">
    <name type="scientific">Theobroma cacao</name>
    <name type="common">Cacao</name>
    <name type="synonym">Cocoa</name>
    <dbReference type="NCBI Taxonomy" id="3641"/>
    <lineage>
        <taxon>Eukaryota</taxon>
        <taxon>Viridiplantae</taxon>
        <taxon>Streptophyta</taxon>
        <taxon>Embryophyta</taxon>
        <taxon>Tracheophyta</taxon>
        <taxon>Spermatophyta</taxon>
        <taxon>Magnoliopsida</taxon>
        <taxon>eudicotyledons</taxon>
        <taxon>Gunneridae</taxon>
        <taxon>Pentapetalae</taxon>
        <taxon>rosids</taxon>
        <taxon>malvids</taxon>
        <taxon>Malvales</taxon>
        <taxon>Malvaceae</taxon>
        <taxon>Byttnerioideae</taxon>
        <taxon>Theobroma</taxon>
    </lineage>
</organism>
<proteinExistence type="predicted"/>
<accession>A0A061DXX9</accession>
<keyword evidence="2" id="KW-1185">Reference proteome</keyword>
<reference evidence="1 2" key="1">
    <citation type="journal article" date="2013" name="Genome Biol.">
        <title>The genome sequence of the most widely cultivated cacao type and its use to identify candidate genes regulating pod color.</title>
        <authorList>
            <person name="Motamayor J.C."/>
            <person name="Mockaitis K."/>
            <person name="Schmutz J."/>
            <person name="Haiminen N."/>
            <person name="Iii D.L."/>
            <person name="Cornejo O."/>
            <person name="Findley S.D."/>
            <person name="Zheng P."/>
            <person name="Utro F."/>
            <person name="Royaert S."/>
            <person name="Saski C."/>
            <person name="Jenkins J."/>
            <person name="Podicheti R."/>
            <person name="Zhao M."/>
            <person name="Scheffler B.E."/>
            <person name="Stack J.C."/>
            <person name="Feltus F.A."/>
            <person name="Mustiga G.M."/>
            <person name="Amores F."/>
            <person name="Phillips W."/>
            <person name="Marelli J.P."/>
            <person name="May G.D."/>
            <person name="Shapiro H."/>
            <person name="Ma J."/>
            <person name="Bustamante C.D."/>
            <person name="Schnell R.J."/>
            <person name="Main D."/>
            <person name="Gilbert D."/>
            <person name="Parida L."/>
            <person name="Kuhn D.N."/>
        </authorList>
    </citation>
    <scope>NUCLEOTIDE SEQUENCE [LARGE SCALE GENOMIC DNA]</scope>
    <source>
        <strain evidence="2">cv. Matina 1-6</strain>
    </source>
</reference>
<gene>
    <name evidence="1" type="ORF">TCM_006322</name>
</gene>
<protein>
    <submittedName>
        <fullName evidence="1">Uncharacterized protein</fullName>
    </submittedName>
</protein>
<dbReference type="AlphaFoldDB" id="A0A061DXX9"/>
<sequence>MKVVVGEIKDRCEEVEANMKELRFQDDELVEGTSLPHLRCNEKVSGAIISIQAEFQKEFRNQFYLEHIKDKA</sequence>
<dbReference type="Gramene" id="EOX97242">
    <property type="protein sequence ID" value="EOX97242"/>
    <property type="gene ID" value="TCM_006322"/>
</dbReference>
<dbReference type="InParanoid" id="A0A061DXX9"/>